<dbReference type="PROSITE" id="PS50850">
    <property type="entry name" value="MFS"/>
    <property type="match status" value="1"/>
</dbReference>
<proteinExistence type="inferred from homology"/>
<dbReference type="PANTHER" id="PTHR23514:SF3">
    <property type="entry name" value="BYPASS OF STOP CODON PROTEIN 6"/>
    <property type="match status" value="1"/>
</dbReference>
<evidence type="ECO:0000313" key="9">
    <source>
        <dbReference type="EMBL" id="MBF0939295.1"/>
    </source>
</evidence>
<evidence type="ECO:0000256" key="3">
    <source>
        <dbReference type="ARBA" id="ARBA00022448"/>
    </source>
</evidence>
<feature type="transmembrane region" description="Helical" evidence="7">
    <location>
        <begin position="110"/>
        <end position="133"/>
    </location>
</feature>
<dbReference type="GO" id="GO:0022857">
    <property type="term" value="F:transmembrane transporter activity"/>
    <property type="evidence" value="ECO:0007669"/>
    <property type="project" value="InterPro"/>
</dbReference>
<evidence type="ECO:0000256" key="7">
    <source>
        <dbReference type="SAM" id="Phobius"/>
    </source>
</evidence>
<dbReference type="Proteomes" id="UP000718630">
    <property type="component" value="Unassembled WGS sequence"/>
</dbReference>
<sequence>MSTRTSAAEPTASSRKYWVTAGLLYISYFVLGFSLFAQGQFKPALSEQWGTDAKGVTAAIGWMMVGRLVAYPIAGPIADRVSRRLGAVIGALLLVASFAGIIVVSSPTLGTAMCVVAGLGNGFLDPAVYPALSEVFPKRAHIANLFLKFAILVAQFLLPLIMSSTGDGTAAATGGYRAIYIGFGVLAVLTVVGMAFAPFPPNESKAAAQQGGSAFSFNATLVMLMVLGITTLTTFTLWGNTNQELGNAYGMENPAITQSYYAVGAMLAILASTALLTRVRATQIIIVYPIISTAALLAVVFIQQDWIVPWVGFVIGWTGAGGILQLVTSTGNSLFPRSRGLVTSLIMISSAVGVFLIMQVASNWVTSNPTNVLLLNAAVTAFGAVLAVFVDRAEKARLANTE</sequence>
<accession>A0A929N065</accession>
<dbReference type="Gene3D" id="1.20.1250.20">
    <property type="entry name" value="MFS general substrate transporter like domains"/>
    <property type="match status" value="2"/>
</dbReference>
<feature type="transmembrane region" description="Helical" evidence="7">
    <location>
        <begin position="340"/>
        <end position="361"/>
    </location>
</feature>
<dbReference type="InterPro" id="IPR036259">
    <property type="entry name" value="MFS_trans_sf"/>
</dbReference>
<name>A0A929N065_9ACTO</name>
<dbReference type="AlphaFoldDB" id="A0A929N065"/>
<feature type="transmembrane region" description="Helical" evidence="7">
    <location>
        <begin position="56"/>
        <end position="73"/>
    </location>
</feature>
<keyword evidence="5 7" id="KW-1133">Transmembrane helix</keyword>
<evidence type="ECO:0000256" key="1">
    <source>
        <dbReference type="ARBA" id="ARBA00004651"/>
    </source>
</evidence>
<keyword evidence="6 7" id="KW-0472">Membrane</keyword>
<dbReference type="SUPFAM" id="SSF103473">
    <property type="entry name" value="MFS general substrate transporter"/>
    <property type="match status" value="1"/>
</dbReference>
<feature type="transmembrane region" description="Helical" evidence="7">
    <location>
        <begin position="259"/>
        <end position="277"/>
    </location>
</feature>
<feature type="domain" description="Major facilitator superfamily (MFS) profile" evidence="8">
    <location>
        <begin position="20"/>
        <end position="395"/>
    </location>
</feature>
<evidence type="ECO:0000256" key="6">
    <source>
        <dbReference type="ARBA" id="ARBA00023136"/>
    </source>
</evidence>
<gene>
    <name evidence="9" type="ORF">HXK03_00245</name>
</gene>
<evidence type="ECO:0000313" key="10">
    <source>
        <dbReference type="Proteomes" id="UP000718630"/>
    </source>
</evidence>
<keyword evidence="4 7" id="KW-0812">Transmembrane</keyword>
<keyword evidence="3" id="KW-0813">Transport</keyword>
<dbReference type="InterPro" id="IPR020846">
    <property type="entry name" value="MFS_dom"/>
</dbReference>
<comment type="caution">
    <text evidence="9">The sequence shown here is derived from an EMBL/GenBank/DDBJ whole genome shotgun (WGS) entry which is preliminary data.</text>
</comment>
<protein>
    <submittedName>
        <fullName evidence="9">MFS transporter</fullName>
    </submittedName>
</protein>
<feature type="transmembrane region" description="Helical" evidence="7">
    <location>
        <begin position="85"/>
        <end position="104"/>
    </location>
</feature>
<evidence type="ECO:0000256" key="5">
    <source>
        <dbReference type="ARBA" id="ARBA00022989"/>
    </source>
</evidence>
<evidence type="ECO:0000256" key="2">
    <source>
        <dbReference type="ARBA" id="ARBA00008335"/>
    </source>
</evidence>
<feature type="transmembrane region" description="Helical" evidence="7">
    <location>
        <begin position="308"/>
        <end position="328"/>
    </location>
</feature>
<dbReference type="GO" id="GO:0005886">
    <property type="term" value="C:plasma membrane"/>
    <property type="evidence" value="ECO:0007669"/>
    <property type="project" value="UniProtKB-SubCell"/>
</dbReference>
<organism evidence="9 10">
    <name type="scientific">Schaalia georgiae</name>
    <dbReference type="NCBI Taxonomy" id="52768"/>
    <lineage>
        <taxon>Bacteria</taxon>
        <taxon>Bacillati</taxon>
        <taxon>Actinomycetota</taxon>
        <taxon>Actinomycetes</taxon>
        <taxon>Actinomycetales</taxon>
        <taxon>Actinomycetaceae</taxon>
        <taxon>Schaalia</taxon>
    </lineage>
</organism>
<comment type="subcellular location">
    <subcellularLocation>
        <location evidence="1">Cell membrane</location>
        <topology evidence="1">Multi-pass membrane protein</topology>
    </subcellularLocation>
</comment>
<evidence type="ECO:0000256" key="4">
    <source>
        <dbReference type="ARBA" id="ARBA00022692"/>
    </source>
</evidence>
<dbReference type="EMBL" id="JABZFZ010000005">
    <property type="protein sequence ID" value="MBF0939295.1"/>
    <property type="molecule type" value="Genomic_DNA"/>
</dbReference>
<feature type="transmembrane region" description="Helical" evidence="7">
    <location>
        <begin position="17"/>
        <end position="36"/>
    </location>
</feature>
<feature type="transmembrane region" description="Helical" evidence="7">
    <location>
        <begin position="219"/>
        <end position="239"/>
    </location>
</feature>
<feature type="transmembrane region" description="Helical" evidence="7">
    <location>
        <begin position="178"/>
        <end position="199"/>
    </location>
</feature>
<dbReference type="InterPro" id="IPR011701">
    <property type="entry name" value="MFS"/>
</dbReference>
<dbReference type="Pfam" id="PF07690">
    <property type="entry name" value="MFS_1"/>
    <property type="match status" value="1"/>
</dbReference>
<feature type="transmembrane region" description="Helical" evidence="7">
    <location>
        <begin position="145"/>
        <end position="166"/>
    </location>
</feature>
<comment type="similarity">
    <text evidence="2">Belongs to the major facilitator superfamily.</text>
</comment>
<dbReference type="PANTHER" id="PTHR23514">
    <property type="entry name" value="BYPASS OF STOP CODON PROTEIN 6"/>
    <property type="match status" value="1"/>
</dbReference>
<evidence type="ECO:0000259" key="8">
    <source>
        <dbReference type="PROSITE" id="PS50850"/>
    </source>
</evidence>
<reference evidence="9" key="1">
    <citation type="submission" date="2020-04" db="EMBL/GenBank/DDBJ databases">
        <title>Deep metagenomics examines the oral microbiome during advanced dental caries in children, revealing novel taxa and co-occurrences with host molecules.</title>
        <authorList>
            <person name="Baker J.L."/>
            <person name="Morton J.T."/>
            <person name="Dinis M."/>
            <person name="Alvarez R."/>
            <person name="Tran N.C."/>
            <person name="Knight R."/>
            <person name="Edlund A."/>
        </authorList>
    </citation>
    <scope>NUCLEOTIDE SEQUENCE</scope>
    <source>
        <strain evidence="9">JCVI_32_bin.64</strain>
    </source>
</reference>
<feature type="transmembrane region" description="Helical" evidence="7">
    <location>
        <begin position="373"/>
        <end position="390"/>
    </location>
</feature>
<dbReference type="InterPro" id="IPR051788">
    <property type="entry name" value="MFS_Transporter"/>
</dbReference>
<feature type="transmembrane region" description="Helical" evidence="7">
    <location>
        <begin position="284"/>
        <end position="302"/>
    </location>
</feature>